<dbReference type="STRING" id="1917485.BOO69_05225"/>
<dbReference type="GO" id="GO:0000155">
    <property type="term" value="F:phosphorelay sensor kinase activity"/>
    <property type="evidence" value="ECO:0007669"/>
    <property type="project" value="InterPro"/>
</dbReference>
<gene>
    <name evidence="7" type="ORF">BOO69_05225</name>
</gene>
<dbReference type="InterPro" id="IPR003594">
    <property type="entry name" value="HATPase_dom"/>
</dbReference>
<dbReference type="SUPFAM" id="SSF47384">
    <property type="entry name" value="Homodimeric domain of signal transducing histidine kinase"/>
    <property type="match status" value="1"/>
</dbReference>
<accession>A0A1J0WF03</accession>
<evidence type="ECO:0000256" key="2">
    <source>
        <dbReference type="ARBA" id="ARBA00012438"/>
    </source>
</evidence>
<name>A0A1J0WF03_9RHOB</name>
<evidence type="ECO:0000256" key="4">
    <source>
        <dbReference type="PROSITE-ProRule" id="PRU00169"/>
    </source>
</evidence>
<evidence type="ECO:0000313" key="7">
    <source>
        <dbReference type="EMBL" id="APE42889.1"/>
    </source>
</evidence>
<dbReference type="SUPFAM" id="SSF52172">
    <property type="entry name" value="CheY-like"/>
    <property type="match status" value="1"/>
</dbReference>
<dbReference type="KEGG" id="suam:BOO69_05225"/>
<sequence length="684" mass="74066">MTDTDGQTLDTLSRLTGNATLIIDPAAGVVRYASAHAVDLLGPVLNRRDVPVSDAFLIEDGAFDAFMRDALTVTSPIMSSVRRHAGNPPLAAKAMRLALKDAPPQVLLLLDPEPELSTRFRLLAETIGELNAEVGRRVRAELHLSHTISALRRAVSVIHRLSAVDISSGDYLEQAGTIIHGAMDSAGIAIVVGVRNRLQVQAVTGELAVDGVRGARLNGSLTAYQQQYPEKGWRREFMSAAAAAWADRVAVEEAVALPLAVSGEFRGALVVSGRPDLVKDDNARLEWDLIAEALGSVISRAEIEARLIHAQKLQAIGQLTGGIAHDFNNILAVVMGNAELLLEEMGKLDLELAGEIRDAALRGATLTSRLLSFARKQPLRPEPTDVNALLRAFDPMIRRTVTENIDVELVSSGGLWETQIDRSQLENAVLNLALNARDAMPNGGKLTIETANTRLDHDYAARHAEVEPGQYVMIAVSDTGHGMDPETIEEAFTPFFTTKEVGKGSGLGLSMVFGFVKQSLGHVKIYSEGEMGTTVRMYFPRHISEDEAQRTLQGSGAETADSGSGRILLVEDDPGVLRYLSRSLARVGFDVEGVQTGEEGLERVKRGGFDILLTDVVLPGEISGSKLAELARTLMPDLPVLFMSGYTENSIVHHGRLDPGVNFISKPFTRDQLVRRLNDLMPRT</sequence>
<comment type="catalytic activity">
    <reaction evidence="1">
        <text>ATP + protein L-histidine = ADP + protein N-phospho-L-histidine.</text>
        <dbReference type="EC" id="2.7.13.3"/>
    </reaction>
</comment>
<dbReference type="EMBL" id="CP018076">
    <property type="protein sequence ID" value="APE42889.1"/>
    <property type="molecule type" value="Genomic_DNA"/>
</dbReference>
<dbReference type="AlphaFoldDB" id="A0A1J0WF03"/>
<dbReference type="InterPro" id="IPR005467">
    <property type="entry name" value="His_kinase_dom"/>
</dbReference>
<dbReference type="InterPro" id="IPR036097">
    <property type="entry name" value="HisK_dim/P_sf"/>
</dbReference>
<dbReference type="InterPro" id="IPR004358">
    <property type="entry name" value="Sig_transdc_His_kin-like_C"/>
</dbReference>
<dbReference type="Pfam" id="PF02518">
    <property type="entry name" value="HATPase_c"/>
    <property type="match status" value="1"/>
</dbReference>
<evidence type="ECO:0000313" key="8">
    <source>
        <dbReference type="Proteomes" id="UP000181897"/>
    </source>
</evidence>
<dbReference type="InterPro" id="IPR001789">
    <property type="entry name" value="Sig_transdc_resp-reg_receiver"/>
</dbReference>
<dbReference type="PANTHER" id="PTHR43065">
    <property type="entry name" value="SENSOR HISTIDINE KINASE"/>
    <property type="match status" value="1"/>
</dbReference>
<protein>
    <recommendedName>
        <fullName evidence="2">histidine kinase</fullName>
        <ecNumber evidence="2">2.7.13.3</ecNumber>
    </recommendedName>
</protein>
<dbReference type="InterPro" id="IPR003661">
    <property type="entry name" value="HisK_dim/P_dom"/>
</dbReference>
<keyword evidence="3 4" id="KW-0597">Phosphoprotein</keyword>
<organism evidence="7 8">
    <name type="scientific">Sulfitobacter alexandrii</name>
    <dbReference type="NCBI Taxonomy" id="1917485"/>
    <lineage>
        <taxon>Bacteria</taxon>
        <taxon>Pseudomonadati</taxon>
        <taxon>Pseudomonadota</taxon>
        <taxon>Alphaproteobacteria</taxon>
        <taxon>Rhodobacterales</taxon>
        <taxon>Roseobacteraceae</taxon>
        <taxon>Sulfitobacter</taxon>
    </lineage>
</organism>
<dbReference type="CDD" id="cd00082">
    <property type="entry name" value="HisKA"/>
    <property type="match status" value="1"/>
</dbReference>
<dbReference type="Pfam" id="PF00512">
    <property type="entry name" value="HisKA"/>
    <property type="match status" value="1"/>
</dbReference>
<dbReference type="PANTHER" id="PTHR43065:SF49">
    <property type="entry name" value="HISTIDINE KINASE"/>
    <property type="match status" value="1"/>
</dbReference>
<dbReference type="SMART" id="SM00387">
    <property type="entry name" value="HATPase_c"/>
    <property type="match status" value="1"/>
</dbReference>
<evidence type="ECO:0000259" key="5">
    <source>
        <dbReference type="PROSITE" id="PS50109"/>
    </source>
</evidence>
<dbReference type="EC" id="2.7.13.3" evidence="2"/>
<dbReference type="Pfam" id="PF00072">
    <property type="entry name" value="Response_reg"/>
    <property type="match status" value="1"/>
</dbReference>
<evidence type="ECO:0000256" key="3">
    <source>
        <dbReference type="ARBA" id="ARBA00022553"/>
    </source>
</evidence>
<dbReference type="PROSITE" id="PS50110">
    <property type="entry name" value="RESPONSE_REGULATORY"/>
    <property type="match status" value="1"/>
</dbReference>
<dbReference type="SMART" id="SM00448">
    <property type="entry name" value="REC"/>
    <property type="match status" value="1"/>
</dbReference>
<dbReference type="Gene3D" id="1.10.287.130">
    <property type="match status" value="1"/>
</dbReference>
<dbReference type="InterPro" id="IPR011006">
    <property type="entry name" value="CheY-like_superfamily"/>
</dbReference>
<evidence type="ECO:0000259" key="6">
    <source>
        <dbReference type="PROSITE" id="PS50110"/>
    </source>
</evidence>
<feature type="modified residue" description="4-aspartylphosphate" evidence="4">
    <location>
        <position position="615"/>
    </location>
</feature>
<dbReference type="PRINTS" id="PR00344">
    <property type="entry name" value="BCTRLSENSOR"/>
</dbReference>
<dbReference type="RefSeq" id="WP_071970952.1">
    <property type="nucleotide sequence ID" value="NZ_CP018076.1"/>
</dbReference>
<dbReference type="OrthoDB" id="9796100at2"/>
<evidence type="ECO:0000256" key="1">
    <source>
        <dbReference type="ARBA" id="ARBA00000085"/>
    </source>
</evidence>
<feature type="domain" description="Histidine kinase" evidence="5">
    <location>
        <begin position="322"/>
        <end position="543"/>
    </location>
</feature>
<dbReference type="SUPFAM" id="SSF55874">
    <property type="entry name" value="ATPase domain of HSP90 chaperone/DNA topoisomerase II/histidine kinase"/>
    <property type="match status" value="1"/>
</dbReference>
<dbReference type="PROSITE" id="PS50109">
    <property type="entry name" value="HIS_KIN"/>
    <property type="match status" value="1"/>
</dbReference>
<dbReference type="InterPro" id="IPR036890">
    <property type="entry name" value="HATPase_C_sf"/>
</dbReference>
<proteinExistence type="predicted"/>
<feature type="domain" description="Response regulatory" evidence="6">
    <location>
        <begin position="566"/>
        <end position="681"/>
    </location>
</feature>
<dbReference type="Gene3D" id="3.40.50.2300">
    <property type="match status" value="1"/>
</dbReference>
<dbReference type="Proteomes" id="UP000181897">
    <property type="component" value="Chromosome"/>
</dbReference>
<reference evidence="7 8" key="1">
    <citation type="submission" date="2016-11" db="EMBL/GenBank/DDBJ databases">
        <title>Complete genome sequence of Sulfitobacter sp. AM1-D1, a toxic bacteria associated with marine dinoflagellate Alexandrium minutum in East China Sea.</title>
        <authorList>
            <person name="Yang Q."/>
            <person name="Zhang X."/>
            <person name="Tian X."/>
        </authorList>
    </citation>
    <scope>NUCLEOTIDE SEQUENCE [LARGE SCALE GENOMIC DNA]</scope>
    <source>
        <strain evidence="7 8">AM1-D1</strain>
    </source>
</reference>
<keyword evidence="8" id="KW-1185">Reference proteome</keyword>
<dbReference type="SMART" id="SM00388">
    <property type="entry name" value="HisKA"/>
    <property type="match status" value="1"/>
</dbReference>
<dbReference type="Gene3D" id="3.30.565.10">
    <property type="entry name" value="Histidine kinase-like ATPase, C-terminal domain"/>
    <property type="match status" value="1"/>
</dbReference>